<evidence type="ECO:0000256" key="3">
    <source>
        <dbReference type="ARBA" id="ARBA00007682"/>
    </source>
</evidence>
<feature type="domain" description="NOT2/NOT3/NOT5 C-terminal" evidence="14">
    <location>
        <begin position="509"/>
        <end position="622"/>
    </location>
</feature>
<keyword evidence="4 10" id="KW-0963">Cytoplasm</keyword>
<evidence type="ECO:0000256" key="11">
    <source>
        <dbReference type="SAM" id="Coils"/>
    </source>
</evidence>
<feature type="compositionally biased region" description="Basic and acidic residues" evidence="12">
    <location>
        <begin position="343"/>
        <end position="352"/>
    </location>
</feature>
<evidence type="ECO:0000256" key="12">
    <source>
        <dbReference type="SAM" id="MobiDB-lite"/>
    </source>
</evidence>
<evidence type="ECO:0000256" key="4">
    <source>
        <dbReference type="ARBA" id="ARBA00022490"/>
    </source>
</evidence>
<dbReference type="InterPro" id="IPR040168">
    <property type="entry name" value="Not2/3/5"/>
</dbReference>
<dbReference type="Proteomes" id="UP000095284">
    <property type="component" value="Unplaced"/>
</dbReference>
<dbReference type="GO" id="GO:2000036">
    <property type="term" value="P:regulation of stem cell population maintenance"/>
    <property type="evidence" value="ECO:0007669"/>
    <property type="project" value="UniProtKB-ARBA"/>
</dbReference>
<dbReference type="InterPro" id="IPR007207">
    <property type="entry name" value="Not_N"/>
</dbReference>
<dbReference type="GO" id="GO:0000932">
    <property type="term" value="C:P-body"/>
    <property type="evidence" value="ECO:0007669"/>
    <property type="project" value="UniProtKB-UniRule"/>
</dbReference>
<dbReference type="InterPro" id="IPR038635">
    <property type="entry name" value="CCR4-NOT_su2/3/5_C_sf"/>
</dbReference>
<evidence type="ECO:0000313" key="16">
    <source>
        <dbReference type="WBParaSite" id="BXY_0779600.1"/>
    </source>
</evidence>
<comment type="similarity">
    <text evidence="3 10">Belongs to the CNOT2/3/5 family.</text>
</comment>
<name>A0A1I7S464_BURXY</name>
<evidence type="ECO:0000313" key="15">
    <source>
        <dbReference type="Proteomes" id="UP000095284"/>
    </source>
</evidence>
<evidence type="ECO:0000256" key="6">
    <source>
        <dbReference type="ARBA" id="ARBA00022553"/>
    </source>
</evidence>
<reference evidence="16" key="1">
    <citation type="submission" date="2016-11" db="UniProtKB">
        <authorList>
            <consortium name="WormBaseParasite"/>
        </authorList>
    </citation>
    <scope>IDENTIFICATION</scope>
</reference>
<feature type="region of interest" description="Disordered" evidence="12">
    <location>
        <begin position="257"/>
        <end position="320"/>
    </location>
</feature>
<dbReference type="Pfam" id="PF04153">
    <property type="entry name" value="NOT2_3_5_C"/>
    <property type="match status" value="1"/>
</dbReference>
<evidence type="ECO:0000256" key="2">
    <source>
        <dbReference type="ARBA" id="ARBA00004496"/>
    </source>
</evidence>
<organism evidence="15 16">
    <name type="scientific">Bursaphelenchus xylophilus</name>
    <name type="common">Pinewood nematode worm</name>
    <name type="synonym">Aphelenchoides xylophilus</name>
    <dbReference type="NCBI Taxonomy" id="6326"/>
    <lineage>
        <taxon>Eukaryota</taxon>
        <taxon>Metazoa</taxon>
        <taxon>Ecdysozoa</taxon>
        <taxon>Nematoda</taxon>
        <taxon>Chromadorea</taxon>
        <taxon>Rhabditida</taxon>
        <taxon>Tylenchina</taxon>
        <taxon>Tylenchomorpha</taxon>
        <taxon>Aphelenchoidea</taxon>
        <taxon>Aphelenchoididae</taxon>
        <taxon>Bursaphelenchus</taxon>
    </lineage>
</organism>
<keyword evidence="5 10" id="KW-0678">Repressor</keyword>
<evidence type="ECO:0000256" key="7">
    <source>
        <dbReference type="ARBA" id="ARBA00023015"/>
    </source>
</evidence>
<keyword evidence="11" id="KW-0175">Coiled coil</keyword>
<comment type="subcellular location">
    <subcellularLocation>
        <location evidence="2 10">Cytoplasm</location>
    </subcellularLocation>
    <subcellularLocation>
        <location evidence="1 10">Nucleus</location>
    </subcellularLocation>
</comment>
<dbReference type="GO" id="GO:0005634">
    <property type="term" value="C:nucleus"/>
    <property type="evidence" value="ECO:0007669"/>
    <property type="project" value="UniProtKB-SubCell"/>
</dbReference>
<evidence type="ECO:0000256" key="10">
    <source>
        <dbReference type="PIRNR" id="PIRNR005290"/>
    </source>
</evidence>
<evidence type="ECO:0000259" key="13">
    <source>
        <dbReference type="Pfam" id="PF04065"/>
    </source>
</evidence>
<accession>A0A1I7S464</accession>
<protein>
    <submittedName>
        <fullName evidence="16">Not3 domain-containing protein</fullName>
    </submittedName>
</protein>
<evidence type="ECO:0000256" key="9">
    <source>
        <dbReference type="ARBA" id="ARBA00023242"/>
    </source>
</evidence>
<evidence type="ECO:0000256" key="1">
    <source>
        <dbReference type="ARBA" id="ARBA00004123"/>
    </source>
</evidence>
<evidence type="ECO:0000256" key="8">
    <source>
        <dbReference type="ARBA" id="ARBA00023163"/>
    </source>
</evidence>
<feature type="coiled-coil region" evidence="11">
    <location>
        <begin position="42"/>
        <end position="69"/>
    </location>
</feature>
<feature type="compositionally biased region" description="Polar residues" evidence="12">
    <location>
        <begin position="360"/>
        <end position="378"/>
    </location>
</feature>
<keyword evidence="9 10" id="KW-0539">Nucleus</keyword>
<dbReference type="eggNOG" id="KOG2150">
    <property type="taxonomic scope" value="Eukaryota"/>
</dbReference>
<dbReference type="Gene3D" id="2.30.30.1020">
    <property type="entry name" value="CCR4-NOT complex subunit 2/3/5, C-terminal domain"/>
    <property type="match status" value="1"/>
</dbReference>
<feature type="compositionally biased region" description="Polar residues" evidence="12">
    <location>
        <begin position="276"/>
        <end position="300"/>
    </location>
</feature>
<evidence type="ECO:0000259" key="14">
    <source>
        <dbReference type="Pfam" id="PF04153"/>
    </source>
</evidence>
<keyword evidence="7 10" id="KW-0805">Transcription regulation</keyword>
<dbReference type="WBParaSite" id="BXY_0779600.1">
    <property type="protein sequence ID" value="BXY_0779600.1"/>
    <property type="gene ID" value="BXY_0779600"/>
</dbReference>
<dbReference type="GO" id="GO:0030015">
    <property type="term" value="C:CCR4-NOT core complex"/>
    <property type="evidence" value="ECO:0007669"/>
    <property type="project" value="UniProtKB-UniRule"/>
</dbReference>
<dbReference type="Pfam" id="PF04065">
    <property type="entry name" value="Not3"/>
    <property type="match status" value="1"/>
</dbReference>
<keyword evidence="8 10" id="KW-0804">Transcription</keyword>
<feature type="compositionally biased region" description="Basic and acidic residues" evidence="12">
    <location>
        <begin position="262"/>
        <end position="275"/>
    </location>
</feature>
<dbReference type="PIRSF" id="PIRSF005290">
    <property type="entry name" value="NOT_su_3_5"/>
    <property type="match status" value="1"/>
</dbReference>
<proteinExistence type="inferred from homology"/>
<dbReference type="InterPro" id="IPR007282">
    <property type="entry name" value="NOT2/3/5_C"/>
</dbReference>
<feature type="region of interest" description="Disordered" evidence="12">
    <location>
        <begin position="335"/>
        <end position="378"/>
    </location>
</feature>
<evidence type="ECO:0000256" key="5">
    <source>
        <dbReference type="ARBA" id="ARBA00022491"/>
    </source>
</evidence>
<feature type="compositionally biased region" description="Basic residues" evidence="12">
    <location>
        <begin position="158"/>
        <end position="167"/>
    </location>
</feature>
<dbReference type="AlphaFoldDB" id="A0A1I7S464"/>
<dbReference type="InterPro" id="IPR012270">
    <property type="entry name" value="CCR4-NOT_su3/5"/>
</dbReference>
<keyword evidence="6" id="KW-0597">Phosphoprotein</keyword>
<feature type="region of interest" description="Disordered" evidence="12">
    <location>
        <begin position="151"/>
        <end position="175"/>
    </location>
</feature>
<dbReference type="PANTHER" id="PTHR23326">
    <property type="entry name" value="CCR4 NOT-RELATED"/>
    <property type="match status" value="1"/>
</dbReference>
<sequence>MAAEKRKLMVEIDKCFKKIDEGLELFEDMIKKLNEATADNMKDKCQEDLKKEIKKLQRLRDQVKNWQGSPEIKDKEKLNTYRRLIETKMELFKDIERENKTKPHSKIGLSIEEKVDPKEKEKAEVIEWLKAKIRCIQDEIDRTESKLEVLSGENGGEKKKKNKKGGRKNGSDDETDVLKKHLERVNFHMDNLEVCMRLLLNEKLQYEDVQEKLMEALDMYVEALDPENDDDPLDLEPDDIYEELGLNEYIDQLGKVNLPPIDEEKMEKTKPKDIQKPTSASKSTGSMPHISSTPKSSFGSHHSILGPTPPKPAGSSLPSTTSEMKYSAVIKVANAAAGSDSSQNKKPEKLSEPVRPQPTLCRSDNPGLSNSSMFSDSNRTVVNNDSIETNTPIVEMKENIEPMEEEKPELNDFPRAEDFFSAYMTPTDQVFQQLPPPVGQPQPSDYFTRNTIHLPQSVVQQPRTVKINPFSAYGVTTNTAMSALQRKATKCIEQAAKHIPIPADHLRVRSYFPHHKSNDCSPLWMMRPLEKMDTIEFYTRLEKETLFFIFYYMEGTYAQTLASKALKYQSWRYHKKFLMWFQRKSDPRVMTADYESGSYFFFDYEKWTIRTRDNFIFEYKYLEQNPYIN</sequence>
<dbReference type="GO" id="GO:0006355">
    <property type="term" value="P:regulation of DNA-templated transcription"/>
    <property type="evidence" value="ECO:0007669"/>
    <property type="project" value="InterPro"/>
</dbReference>
<feature type="domain" description="CCR4-Not complex component Not N-terminal" evidence="13">
    <location>
        <begin position="5"/>
        <end position="246"/>
    </location>
</feature>